<organism evidence="1 2">
    <name type="scientific">Nannochloropsis salina CCMP1776</name>
    <dbReference type="NCBI Taxonomy" id="1027361"/>
    <lineage>
        <taxon>Eukaryota</taxon>
        <taxon>Sar</taxon>
        <taxon>Stramenopiles</taxon>
        <taxon>Ochrophyta</taxon>
        <taxon>Eustigmatophyceae</taxon>
        <taxon>Eustigmatales</taxon>
        <taxon>Monodopsidaceae</taxon>
        <taxon>Microchloropsis</taxon>
        <taxon>Microchloropsis salina</taxon>
    </lineage>
</organism>
<accession>A0A4D9D247</accession>
<protein>
    <submittedName>
        <fullName evidence="1">Uncharacterized protein</fullName>
    </submittedName>
</protein>
<comment type="caution">
    <text evidence="1">The sequence shown here is derived from an EMBL/GenBank/DDBJ whole genome shotgun (WGS) entry which is preliminary data.</text>
</comment>
<name>A0A4D9D247_9STRA</name>
<sequence length="277" mass="30877">MMLGTRQDVDRVDIVFTTYGTLGTHPENRYLLTKTGTQATAKVHLIYPGLHKGHVFPQKGVAAADASLSLTIQRALDDIMVAIFTNHTNGRRVIACGLSSVGQKLAETEPKSLKVVFSRLHNHSCVDLDLRRHVDPHVLEWLHARFAAGECSAQAIRAEMEKNREKDGDIGQHRQNLSLPKVQRLMGEWFRGRYESELLAGCQDLAQHHFDDLNSGMEAKKGKAVFKRGGALSTFCDHFASGDPVHSKDRDNGWAIAIVLPFMTRVHERVQQAGETH</sequence>
<dbReference type="Proteomes" id="UP000355283">
    <property type="component" value="Unassembled WGS sequence"/>
</dbReference>
<evidence type="ECO:0000313" key="2">
    <source>
        <dbReference type="Proteomes" id="UP000355283"/>
    </source>
</evidence>
<reference evidence="1 2" key="1">
    <citation type="submission" date="2019-01" db="EMBL/GenBank/DDBJ databases">
        <title>Nuclear Genome Assembly of the Microalgal Biofuel strain Nannochloropsis salina CCMP1776.</title>
        <authorList>
            <person name="Hovde B."/>
        </authorList>
    </citation>
    <scope>NUCLEOTIDE SEQUENCE [LARGE SCALE GENOMIC DNA]</scope>
    <source>
        <strain evidence="1 2">CCMP1776</strain>
    </source>
</reference>
<proteinExistence type="predicted"/>
<dbReference type="EMBL" id="SDOX01000016">
    <property type="protein sequence ID" value="TFJ85064.1"/>
    <property type="molecule type" value="Genomic_DNA"/>
</dbReference>
<evidence type="ECO:0000313" key="1">
    <source>
        <dbReference type="EMBL" id="TFJ85064.1"/>
    </source>
</evidence>
<keyword evidence="2" id="KW-1185">Reference proteome</keyword>
<gene>
    <name evidence="1" type="ORF">NSK_003488</name>
</gene>
<dbReference type="AlphaFoldDB" id="A0A4D9D247"/>